<organism evidence="3 4">
    <name type="scientific">Leptolyngbya cf. ectocarpi LEGE 11479</name>
    <dbReference type="NCBI Taxonomy" id="1828722"/>
    <lineage>
        <taxon>Bacteria</taxon>
        <taxon>Bacillati</taxon>
        <taxon>Cyanobacteriota</taxon>
        <taxon>Cyanophyceae</taxon>
        <taxon>Leptolyngbyales</taxon>
        <taxon>Leptolyngbyaceae</taxon>
        <taxon>Leptolyngbya group</taxon>
        <taxon>Leptolyngbya</taxon>
    </lineage>
</organism>
<dbReference type="NCBIfam" id="TIGR01901">
    <property type="entry name" value="adhes_NPXG"/>
    <property type="match status" value="1"/>
</dbReference>
<feature type="chain" id="PRO_5036805077" evidence="1">
    <location>
        <begin position="27"/>
        <end position="454"/>
    </location>
</feature>
<evidence type="ECO:0000313" key="4">
    <source>
        <dbReference type="Proteomes" id="UP000615026"/>
    </source>
</evidence>
<dbReference type="InterPro" id="IPR012334">
    <property type="entry name" value="Pectin_lyas_fold"/>
</dbReference>
<dbReference type="Proteomes" id="UP000615026">
    <property type="component" value="Unassembled WGS sequence"/>
</dbReference>
<dbReference type="InterPro" id="IPR008638">
    <property type="entry name" value="FhaB/CdiA-like_TPS"/>
</dbReference>
<reference evidence="3" key="1">
    <citation type="submission" date="2020-10" db="EMBL/GenBank/DDBJ databases">
        <authorList>
            <person name="Castelo-Branco R."/>
            <person name="Eusebio N."/>
            <person name="Adriana R."/>
            <person name="Vieira A."/>
            <person name="Brugerolle De Fraissinette N."/>
            <person name="Rezende De Castro R."/>
            <person name="Schneider M.P."/>
            <person name="Vasconcelos V."/>
            <person name="Leao P.N."/>
        </authorList>
    </citation>
    <scope>NUCLEOTIDE SEQUENCE</scope>
    <source>
        <strain evidence="3">LEGE 11479</strain>
    </source>
</reference>
<evidence type="ECO:0000256" key="1">
    <source>
        <dbReference type="SAM" id="SignalP"/>
    </source>
</evidence>
<keyword evidence="4" id="KW-1185">Reference proteome</keyword>
<dbReference type="SMART" id="SM00912">
    <property type="entry name" value="Haemagg_act"/>
    <property type="match status" value="1"/>
</dbReference>
<dbReference type="SUPFAM" id="SSF51126">
    <property type="entry name" value="Pectin lyase-like"/>
    <property type="match status" value="1"/>
</dbReference>
<keyword evidence="1" id="KW-0732">Signal</keyword>
<accession>A0A928X2Z5</accession>
<dbReference type="Gene3D" id="2.160.20.10">
    <property type="entry name" value="Single-stranded right-handed beta-helix, Pectin lyase-like"/>
    <property type="match status" value="1"/>
</dbReference>
<gene>
    <name evidence="3" type="ORF">IQ260_05535</name>
</gene>
<dbReference type="InterPro" id="IPR011050">
    <property type="entry name" value="Pectin_lyase_fold/virulence"/>
</dbReference>
<feature type="domain" description="Filamentous haemagglutinin FhaB/tRNA nuclease CdiA-like TPS" evidence="2">
    <location>
        <begin position="40"/>
        <end position="159"/>
    </location>
</feature>
<dbReference type="AlphaFoldDB" id="A0A928X2Z5"/>
<protein>
    <submittedName>
        <fullName evidence="3">Filamentous hemagglutinin N-terminal domain-containing protein</fullName>
    </submittedName>
</protein>
<name>A0A928X2Z5_LEPEC</name>
<dbReference type="EMBL" id="JADEXP010000028">
    <property type="protein sequence ID" value="MBE9066108.1"/>
    <property type="molecule type" value="Genomic_DNA"/>
</dbReference>
<proteinExistence type="predicted"/>
<comment type="caution">
    <text evidence="3">The sequence shown here is derived from an EMBL/GenBank/DDBJ whole genome shotgun (WGS) entry which is preliminary data.</text>
</comment>
<feature type="signal peptide" evidence="1">
    <location>
        <begin position="1"/>
        <end position="26"/>
    </location>
</feature>
<sequence length="454" mass="46546">MSLKFFYLLWMTIPLGLLGLQGAASAQLSQPAPVPTSILPATSDTTVIQQSNQIDILGGQSSSGAAPNVVHQFQEFNLGAADAANFVVNPDVANVISLIDALQPSTIDGLLKLTSSDPNVASAANLFLVNPAGIVFGENMSLNLPTGLTATTASGLLFEDLYRLSIDGSVSEIALPVSTTATKGGVATVQDLTGDPNGYFFATESSSTAVLGPLSPELPSGSIHNQARLQVSPQASITLIGSYVQNDGELVAPGGTVNLVAVSGDSLLRLTQTGGLLSLDLIATDTPTSLSSTDIPLRLTGGGNQGATQIEITSNGSQLLTSTPPLTPDTGKVLVRGTIDVSDDSNQGNVNIVGEQINLIGSDIHADSARQAGTISIGDGSANSNVSSEYVLVDRNSTLSADSTTGSGGVIQIRATDTLRFYGEATATGANSRLDGTVRLDADENLDIRKPVAR</sequence>
<dbReference type="Pfam" id="PF05860">
    <property type="entry name" value="TPS"/>
    <property type="match status" value="1"/>
</dbReference>
<evidence type="ECO:0000259" key="2">
    <source>
        <dbReference type="SMART" id="SM00912"/>
    </source>
</evidence>
<evidence type="ECO:0000313" key="3">
    <source>
        <dbReference type="EMBL" id="MBE9066108.1"/>
    </source>
</evidence>
<dbReference type="RefSeq" id="WP_193991612.1">
    <property type="nucleotide sequence ID" value="NZ_JADEXP010000028.1"/>
</dbReference>